<dbReference type="Gene3D" id="3.40.50.300">
    <property type="entry name" value="P-loop containing nucleotide triphosphate hydrolases"/>
    <property type="match status" value="1"/>
</dbReference>
<keyword evidence="1" id="KW-0150">Chloroplast</keyword>
<keyword evidence="2" id="KW-1133">Transmembrane helix</keyword>
<proteinExistence type="predicted"/>
<evidence type="ECO:0000313" key="3">
    <source>
        <dbReference type="EMBL" id="KAH7443931.1"/>
    </source>
</evidence>
<keyword evidence="1" id="KW-0934">Plastid</keyword>
<dbReference type="InterPro" id="IPR040632">
    <property type="entry name" value="Sulfotransfer_4"/>
</dbReference>
<protein>
    <recommendedName>
        <fullName evidence="5">Sulfotransferase</fullName>
    </recommendedName>
</protein>
<feature type="transmembrane region" description="Helical" evidence="2">
    <location>
        <begin position="278"/>
        <end position="300"/>
    </location>
</feature>
<reference evidence="3" key="1">
    <citation type="submission" date="2021-08" db="EMBL/GenBank/DDBJ databases">
        <title>WGS assembly of Ceratopteris richardii.</title>
        <authorList>
            <person name="Marchant D.B."/>
            <person name="Chen G."/>
            <person name="Jenkins J."/>
            <person name="Shu S."/>
            <person name="Leebens-Mack J."/>
            <person name="Grimwood J."/>
            <person name="Schmutz J."/>
            <person name="Soltis P."/>
            <person name="Soltis D."/>
            <person name="Chen Z.-H."/>
        </authorList>
    </citation>
    <scope>NUCLEOTIDE SEQUENCE</scope>
    <source>
        <strain evidence="3">Whitten #5841</strain>
        <tissue evidence="3">Leaf</tissue>
    </source>
</reference>
<dbReference type="SUPFAM" id="SSF52540">
    <property type="entry name" value="P-loop containing nucleoside triphosphate hydrolases"/>
    <property type="match status" value="1"/>
</dbReference>
<evidence type="ECO:0008006" key="5">
    <source>
        <dbReference type="Google" id="ProtNLM"/>
    </source>
</evidence>
<dbReference type="InterPro" id="IPR027417">
    <property type="entry name" value="P-loop_NTPase"/>
</dbReference>
<feature type="transmembrane region" description="Helical" evidence="2">
    <location>
        <begin position="15"/>
        <end position="39"/>
    </location>
</feature>
<dbReference type="AlphaFoldDB" id="A0A8T2V625"/>
<dbReference type="EMBL" id="CM035407">
    <property type="protein sequence ID" value="KAH7443932.1"/>
    <property type="molecule type" value="Genomic_DNA"/>
</dbReference>
<gene>
    <name evidence="3" type="ORF">KP509_02G056400</name>
</gene>
<sequence length="301" mass="34578">MEGVLHPTDLLKTALIATCLLLMIQAVRMCYLVCDFLTYQMFSKPHIRKIEEKFNKLRVAGDPDTNRSTKGFQVIVCGFPRTGTTSMILALHVLGFKCFHGAHTFNPRNVFVLDSAFKYETKVHWEKLLDGFNGISDWPGACAYKKLMDLFPHAKIILTTRDPKKWYKSYLVAIGGAKSPYKHIFKLIYPGSLRCMDRNFQKVMSSNDMDEDACIKCYENHNADVIENVSSQRLLVYNFENDEGWRPLCEFLEVPCPAIPFPSANNQASFNTFVRKAFIVRATIMVFYLLFILLCTIFILF</sequence>
<dbReference type="PANTHER" id="PTHR36978:SF4">
    <property type="entry name" value="P-LOOP CONTAINING NUCLEOSIDE TRIPHOSPHATE HYDROLASE PROTEIN"/>
    <property type="match status" value="1"/>
</dbReference>
<comment type="caution">
    <text evidence="3">The sequence shown here is derived from an EMBL/GenBank/DDBJ whole genome shotgun (WGS) entry which is preliminary data.</text>
</comment>
<keyword evidence="4" id="KW-1185">Reference proteome</keyword>
<keyword evidence="2" id="KW-0812">Transmembrane</keyword>
<organism evidence="3 4">
    <name type="scientific">Ceratopteris richardii</name>
    <name type="common">Triangle waterfern</name>
    <dbReference type="NCBI Taxonomy" id="49495"/>
    <lineage>
        <taxon>Eukaryota</taxon>
        <taxon>Viridiplantae</taxon>
        <taxon>Streptophyta</taxon>
        <taxon>Embryophyta</taxon>
        <taxon>Tracheophyta</taxon>
        <taxon>Polypodiopsida</taxon>
        <taxon>Polypodiidae</taxon>
        <taxon>Polypodiales</taxon>
        <taxon>Pteridineae</taxon>
        <taxon>Pteridaceae</taxon>
        <taxon>Parkerioideae</taxon>
        <taxon>Ceratopteris</taxon>
    </lineage>
</organism>
<accession>A0A8T2V625</accession>
<dbReference type="Pfam" id="PF17784">
    <property type="entry name" value="Sulfotransfer_4"/>
    <property type="match status" value="1"/>
</dbReference>
<dbReference type="EMBL" id="CM035407">
    <property type="protein sequence ID" value="KAH7443931.1"/>
    <property type="molecule type" value="Genomic_DNA"/>
</dbReference>
<dbReference type="OrthoDB" id="1925714at2759"/>
<dbReference type="EMBL" id="CM035407">
    <property type="protein sequence ID" value="KAH7443930.1"/>
    <property type="molecule type" value="Genomic_DNA"/>
</dbReference>
<dbReference type="PANTHER" id="PTHR36978">
    <property type="entry name" value="P-LOOP CONTAINING NUCLEOTIDE TRIPHOSPHATE HYDROLASE"/>
    <property type="match status" value="1"/>
</dbReference>
<evidence type="ECO:0000256" key="2">
    <source>
        <dbReference type="SAM" id="Phobius"/>
    </source>
</evidence>
<name>A0A8T2V625_CERRI</name>
<dbReference type="Proteomes" id="UP000825935">
    <property type="component" value="Chromosome 2"/>
</dbReference>
<evidence type="ECO:0000313" key="4">
    <source>
        <dbReference type="Proteomes" id="UP000825935"/>
    </source>
</evidence>
<evidence type="ECO:0000256" key="1">
    <source>
        <dbReference type="ARBA" id="ARBA00022528"/>
    </source>
</evidence>
<keyword evidence="2" id="KW-0472">Membrane</keyword>